<dbReference type="STRING" id="225164.V4A956"/>
<dbReference type="Proteomes" id="UP000030746">
    <property type="component" value="Unassembled WGS sequence"/>
</dbReference>
<evidence type="ECO:0000256" key="1">
    <source>
        <dbReference type="ARBA" id="ARBA00009463"/>
    </source>
</evidence>
<feature type="domain" description="3-hydroxyacyl-CoA dehydrogenase C-terminal" evidence="3">
    <location>
        <begin position="193"/>
        <end position="262"/>
    </location>
</feature>
<evidence type="ECO:0000259" key="4">
    <source>
        <dbReference type="Pfam" id="PF02737"/>
    </source>
</evidence>
<dbReference type="Pfam" id="PF00725">
    <property type="entry name" value="3HCDH"/>
    <property type="match status" value="1"/>
</dbReference>
<gene>
    <name evidence="5" type="ORF">LOTGIDRAFT_189928</name>
</gene>
<keyword evidence="6" id="KW-1185">Reference proteome</keyword>
<dbReference type="RefSeq" id="XP_009056001.1">
    <property type="nucleotide sequence ID" value="XM_009057753.1"/>
</dbReference>
<dbReference type="PANTHER" id="PTHR48075:SF1">
    <property type="entry name" value="LAMBDA-CRYSTALLIN HOMOLOG"/>
    <property type="match status" value="1"/>
</dbReference>
<dbReference type="PANTHER" id="PTHR48075">
    <property type="entry name" value="3-HYDROXYACYL-COA DEHYDROGENASE FAMILY PROTEIN"/>
    <property type="match status" value="1"/>
</dbReference>
<dbReference type="OMA" id="MRYALMG"/>
<dbReference type="OrthoDB" id="2021159at2759"/>
<feature type="domain" description="3-hydroxyacyl-CoA dehydrogenase NAD binding" evidence="4">
    <location>
        <begin position="9"/>
        <end position="189"/>
    </location>
</feature>
<dbReference type="SUPFAM" id="SSF48179">
    <property type="entry name" value="6-phosphogluconate dehydrogenase C-terminal domain-like"/>
    <property type="match status" value="1"/>
</dbReference>
<dbReference type="FunFam" id="3.40.50.720:FF:000356">
    <property type="entry name" value="Lambda-crystallin homolog"/>
    <property type="match status" value="1"/>
</dbReference>
<dbReference type="InterPro" id="IPR036291">
    <property type="entry name" value="NAD(P)-bd_dom_sf"/>
</dbReference>
<name>V4A956_LOTGI</name>
<proteinExistence type="inferred from homology"/>
<dbReference type="EMBL" id="KB201931">
    <property type="protein sequence ID" value="ESO93302.1"/>
    <property type="molecule type" value="Genomic_DNA"/>
</dbReference>
<dbReference type="AlphaFoldDB" id="V4A956"/>
<dbReference type="Gene3D" id="1.10.1040.10">
    <property type="entry name" value="N-(1-d-carboxylethyl)-l-norvaline Dehydrogenase, domain 2"/>
    <property type="match status" value="1"/>
</dbReference>
<keyword evidence="2" id="KW-0560">Oxidoreductase</keyword>
<dbReference type="GO" id="GO:0070403">
    <property type="term" value="F:NAD+ binding"/>
    <property type="evidence" value="ECO:0007669"/>
    <property type="project" value="InterPro"/>
</dbReference>
<dbReference type="KEGG" id="lgi:LOTGIDRAFT_189928"/>
<dbReference type="Pfam" id="PF02737">
    <property type="entry name" value="3HCDH_N"/>
    <property type="match status" value="1"/>
</dbReference>
<dbReference type="CTD" id="20244868"/>
<dbReference type="Gene3D" id="3.40.50.720">
    <property type="entry name" value="NAD(P)-binding Rossmann-like Domain"/>
    <property type="match status" value="1"/>
</dbReference>
<dbReference type="PROSITE" id="PS00067">
    <property type="entry name" value="3HCDH"/>
    <property type="match status" value="1"/>
</dbReference>
<dbReference type="InterPro" id="IPR006180">
    <property type="entry name" value="3-OHacyl-CoA_DH_CS"/>
</dbReference>
<dbReference type="GO" id="GO:0006631">
    <property type="term" value="P:fatty acid metabolic process"/>
    <property type="evidence" value="ECO:0007669"/>
    <property type="project" value="InterPro"/>
</dbReference>
<evidence type="ECO:0000313" key="6">
    <source>
        <dbReference type="Proteomes" id="UP000030746"/>
    </source>
</evidence>
<dbReference type="InterPro" id="IPR013328">
    <property type="entry name" value="6PGD_dom2"/>
</dbReference>
<evidence type="ECO:0000313" key="5">
    <source>
        <dbReference type="EMBL" id="ESO93302.1"/>
    </source>
</evidence>
<dbReference type="HOGENOM" id="CLU_009834_0_0_1"/>
<evidence type="ECO:0008006" key="7">
    <source>
        <dbReference type="Google" id="ProtNLM"/>
    </source>
</evidence>
<protein>
    <recommendedName>
        <fullName evidence="7">3-hydroxyacyl-CoA dehydrogenase NAD binding domain-containing protein</fullName>
    </recommendedName>
</protein>
<dbReference type="InterPro" id="IPR006108">
    <property type="entry name" value="3HC_DH_C"/>
</dbReference>
<dbReference type="InterPro" id="IPR006176">
    <property type="entry name" value="3-OHacyl-CoA_DH_NAD-bd"/>
</dbReference>
<dbReference type="SUPFAM" id="SSF51735">
    <property type="entry name" value="NAD(P)-binding Rossmann-fold domains"/>
    <property type="match status" value="1"/>
</dbReference>
<organism evidence="5 6">
    <name type="scientific">Lottia gigantea</name>
    <name type="common">Giant owl limpet</name>
    <dbReference type="NCBI Taxonomy" id="225164"/>
    <lineage>
        <taxon>Eukaryota</taxon>
        <taxon>Metazoa</taxon>
        <taxon>Spiralia</taxon>
        <taxon>Lophotrochozoa</taxon>
        <taxon>Mollusca</taxon>
        <taxon>Gastropoda</taxon>
        <taxon>Patellogastropoda</taxon>
        <taxon>Lottioidea</taxon>
        <taxon>Lottiidae</taxon>
        <taxon>Lottia</taxon>
    </lineage>
</organism>
<dbReference type="InterPro" id="IPR008927">
    <property type="entry name" value="6-PGluconate_DH-like_C_sf"/>
</dbReference>
<reference evidence="5 6" key="1">
    <citation type="journal article" date="2013" name="Nature">
        <title>Insights into bilaterian evolution from three spiralian genomes.</title>
        <authorList>
            <person name="Simakov O."/>
            <person name="Marletaz F."/>
            <person name="Cho S.J."/>
            <person name="Edsinger-Gonzales E."/>
            <person name="Havlak P."/>
            <person name="Hellsten U."/>
            <person name="Kuo D.H."/>
            <person name="Larsson T."/>
            <person name="Lv J."/>
            <person name="Arendt D."/>
            <person name="Savage R."/>
            <person name="Osoegawa K."/>
            <person name="de Jong P."/>
            <person name="Grimwood J."/>
            <person name="Chapman J.A."/>
            <person name="Shapiro H."/>
            <person name="Aerts A."/>
            <person name="Otillar R.P."/>
            <person name="Terry A.Y."/>
            <person name="Boore J.L."/>
            <person name="Grigoriev I.V."/>
            <person name="Lindberg D.R."/>
            <person name="Seaver E.C."/>
            <person name="Weisblat D.A."/>
            <person name="Putnam N.H."/>
            <person name="Rokhsar D.S."/>
        </authorList>
    </citation>
    <scope>NUCLEOTIDE SEQUENCE [LARGE SCALE GENOMIC DNA]</scope>
</reference>
<sequence>MACKSEKGKIAIIGSGLIGQSWAAIFVGAGYNVTVYDIDDKQIEKALANMTKSLKSYETQGCLRGNLSAEEQSKLITGSHDIKACMENAIYVQECVPESIEMKKSVFGELDKYCTKDMVIASSSSCINSSQFTENLNHKTNMLIAHPVNPPYFLPLVEIIPAPWTATEITNRTRQLMEEIGQAPITLKKEVPGFALNRIQYAVINECWSLYKNGVLSAEDIDKVMYEGLGRRYAFIGPLETMHLNADGIKDYCKKYAEGMQKVSSTFTPPPIEYDAATADNIQEELTNIVPADQTQTRKEWRDERLAQLDKLKRNK</sequence>
<comment type="similarity">
    <text evidence="1">Belongs to the 3-hydroxyacyl-CoA dehydrogenase family.</text>
</comment>
<dbReference type="GO" id="GO:0050104">
    <property type="term" value="F:L-gulonate 3-dehydrogenase activity"/>
    <property type="evidence" value="ECO:0007669"/>
    <property type="project" value="TreeGrafter"/>
</dbReference>
<accession>V4A956</accession>
<evidence type="ECO:0000259" key="3">
    <source>
        <dbReference type="Pfam" id="PF00725"/>
    </source>
</evidence>
<dbReference type="GeneID" id="20244868"/>
<evidence type="ECO:0000256" key="2">
    <source>
        <dbReference type="ARBA" id="ARBA00023002"/>
    </source>
</evidence>